<keyword evidence="4" id="KW-1185">Reference proteome</keyword>
<reference evidence="3 4" key="1">
    <citation type="submission" date="2020-08" db="EMBL/GenBank/DDBJ databases">
        <title>Cohnella phylogeny.</title>
        <authorList>
            <person name="Dunlap C."/>
        </authorList>
    </citation>
    <scope>NUCLEOTIDE SEQUENCE [LARGE SCALE GENOMIC DNA]</scope>
    <source>
        <strain evidence="3 4">CBP 2801</strain>
    </source>
</reference>
<comment type="caution">
    <text evidence="3">The sequence shown here is derived from an EMBL/GenBank/DDBJ whole genome shotgun (WGS) entry which is preliminary data.</text>
</comment>
<dbReference type="InterPro" id="IPR011083">
    <property type="entry name" value="Phage_tail_collar_dom"/>
</dbReference>
<organism evidence="3 4">
    <name type="scientific">Cohnella zeiphila</name>
    <dbReference type="NCBI Taxonomy" id="2761120"/>
    <lineage>
        <taxon>Bacteria</taxon>
        <taxon>Bacillati</taxon>
        <taxon>Bacillota</taxon>
        <taxon>Bacilli</taxon>
        <taxon>Bacillales</taxon>
        <taxon>Paenibacillaceae</taxon>
        <taxon>Cohnella</taxon>
    </lineage>
</organism>
<dbReference type="Pfam" id="PF07484">
    <property type="entry name" value="Collar"/>
    <property type="match status" value="1"/>
</dbReference>
<dbReference type="SUPFAM" id="SSF88874">
    <property type="entry name" value="Receptor-binding domain of short tail fibre protein gp12"/>
    <property type="match status" value="1"/>
</dbReference>
<dbReference type="RefSeq" id="WP_185131887.1">
    <property type="nucleotide sequence ID" value="NZ_JACJVO010000032.1"/>
</dbReference>
<feature type="compositionally biased region" description="Polar residues" evidence="1">
    <location>
        <begin position="97"/>
        <end position="110"/>
    </location>
</feature>
<dbReference type="Proteomes" id="UP000564644">
    <property type="component" value="Unassembled WGS sequence"/>
</dbReference>
<dbReference type="AlphaFoldDB" id="A0A7X0SQT2"/>
<dbReference type="Gene3D" id="3.90.1340.10">
    <property type="entry name" value="Phage tail collar domain"/>
    <property type="match status" value="1"/>
</dbReference>
<evidence type="ECO:0000313" key="3">
    <source>
        <dbReference type="EMBL" id="MBB6734246.1"/>
    </source>
</evidence>
<proteinExistence type="predicted"/>
<dbReference type="InterPro" id="IPR037053">
    <property type="entry name" value="Phage_tail_collar_dom_sf"/>
</dbReference>
<dbReference type="EMBL" id="JACJVO010000032">
    <property type="protein sequence ID" value="MBB6734246.1"/>
    <property type="molecule type" value="Genomic_DNA"/>
</dbReference>
<protein>
    <submittedName>
        <fullName evidence="3">Phage tail protein</fullName>
    </submittedName>
</protein>
<gene>
    <name evidence="3" type="ORF">H7C18_25315</name>
</gene>
<name>A0A7X0SQT2_9BACL</name>
<feature type="region of interest" description="Disordered" evidence="1">
    <location>
        <begin position="93"/>
        <end position="112"/>
    </location>
</feature>
<feature type="domain" description="Phage tail collar" evidence="2">
    <location>
        <begin position="6"/>
        <end position="62"/>
    </location>
</feature>
<evidence type="ECO:0000313" key="4">
    <source>
        <dbReference type="Proteomes" id="UP000564644"/>
    </source>
</evidence>
<accession>A0A7X0SQT2</accession>
<sequence length="175" mass="18353">MDPYIGEIRLFAGDYAPSGWALCNGQQLNVVGNQALFTIIGTTYGGDGKTVFNLPDMQNRVPIHWGPGNGLTPRNLGKAGGDATATLTMDQMPVHSHTPNAQSVADSESPTGAVWAATPRSGKKPGPDAYSATPSVPMNPIALNAVGGNQSHNNMQPYVALHFIIALEGVYPLKA</sequence>
<evidence type="ECO:0000259" key="2">
    <source>
        <dbReference type="Pfam" id="PF07484"/>
    </source>
</evidence>
<evidence type="ECO:0000256" key="1">
    <source>
        <dbReference type="SAM" id="MobiDB-lite"/>
    </source>
</evidence>